<dbReference type="EMBL" id="LAZR01010409">
    <property type="protein sequence ID" value="KKM67106.1"/>
    <property type="molecule type" value="Genomic_DNA"/>
</dbReference>
<dbReference type="AlphaFoldDB" id="A0A0F9JXA8"/>
<comment type="caution">
    <text evidence="2">The sequence shown here is derived from an EMBL/GenBank/DDBJ whole genome shotgun (WGS) entry which is preliminary data.</text>
</comment>
<sequence>MNDILIEKPHTKHAGLGIASFTVSILALTILAVNVSTLGVLLGSIPDQGDRFAGFGVFVEIGGVLGMLTAFFGAFIGTAGLFQKDRKRLFAILGLIISLSSFVATYLII</sequence>
<accession>A0A0F9JXA8</accession>
<keyword evidence="1" id="KW-0812">Transmembrane</keyword>
<evidence type="ECO:0000256" key="1">
    <source>
        <dbReference type="SAM" id="Phobius"/>
    </source>
</evidence>
<reference evidence="2" key="1">
    <citation type="journal article" date="2015" name="Nature">
        <title>Complex archaea that bridge the gap between prokaryotes and eukaryotes.</title>
        <authorList>
            <person name="Spang A."/>
            <person name="Saw J.H."/>
            <person name="Jorgensen S.L."/>
            <person name="Zaremba-Niedzwiedzka K."/>
            <person name="Martijn J."/>
            <person name="Lind A.E."/>
            <person name="van Eijk R."/>
            <person name="Schleper C."/>
            <person name="Guy L."/>
            <person name="Ettema T.J."/>
        </authorList>
    </citation>
    <scope>NUCLEOTIDE SEQUENCE</scope>
</reference>
<protein>
    <submittedName>
        <fullName evidence="2">Uncharacterized protein</fullName>
    </submittedName>
</protein>
<keyword evidence="1" id="KW-1133">Transmembrane helix</keyword>
<evidence type="ECO:0000313" key="2">
    <source>
        <dbReference type="EMBL" id="KKM67106.1"/>
    </source>
</evidence>
<feature type="non-terminal residue" evidence="2">
    <location>
        <position position="109"/>
    </location>
</feature>
<proteinExistence type="predicted"/>
<feature type="transmembrane region" description="Helical" evidence="1">
    <location>
        <begin position="57"/>
        <end position="82"/>
    </location>
</feature>
<feature type="transmembrane region" description="Helical" evidence="1">
    <location>
        <begin position="89"/>
        <end position="108"/>
    </location>
</feature>
<keyword evidence="1" id="KW-0472">Membrane</keyword>
<name>A0A0F9JXA8_9ZZZZ</name>
<gene>
    <name evidence="2" type="ORF">LCGC14_1474550</name>
</gene>
<organism evidence="2">
    <name type="scientific">marine sediment metagenome</name>
    <dbReference type="NCBI Taxonomy" id="412755"/>
    <lineage>
        <taxon>unclassified sequences</taxon>
        <taxon>metagenomes</taxon>
        <taxon>ecological metagenomes</taxon>
    </lineage>
</organism>
<feature type="transmembrane region" description="Helical" evidence="1">
    <location>
        <begin position="21"/>
        <end position="45"/>
    </location>
</feature>